<protein>
    <submittedName>
        <fullName evidence="2">Uncharacterized protein</fullName>
    </submittedName>
</protein>
<name>A0A5J4VTA7_9EUKA</name>
<evidence type="ECO:0000256" key="1">
    <source>
        <dbReference type="SAM" id="MobiDB-lite"/>
    </source>
</evidence>
<dbReference type="Proteomes" id="UP000324800">
    <property type="component" value="Unassembled WGS sequence"/>
</dbReference>
<sequence>GSFNAQQGPFNGPPMPFNGQQGQFPPQYGNSQEQKFISSSVMLQAVFNITSSKDLADMQIPSAISNVWQE</sequence>
<evidence type="ECO:0000313" key="3">
    <source>
        <dbReference type="Proteomes" id="UP000324800"/>
    </source>
</evidence>
<feature type="compositionally biased region" description="Low complexity" evidence="1">
    <location>
        <begin position="17"/>
        <end position="30"/>
    </location>
</feature>
<feature type="compositionally biased region" description="Low complexity" evidence="1">
    <location>
        <begin position="1"/>
        <end position="10"/>
    </location>
</feature>
<feature type="non-terminal residue" evidence="2">
    <location>
        <position position="1"/>
    </location>
</feature>
<evidence type="ECO:0000313" key="2">
    <source>
        <dbReference type="EMBL" id="KAA6385828.1"/>
    </source>
</evidence>
<reference evidence="2 3" key="1">
    <citation type="submission" date="2019-03" db="EMBL/GenBank/DDBJ databases">
        <title>Single cell metagenomics reveals metabolic interactions within the superorganism composed of flagellate Streblomastix strix and complex community of Bacteroidetes bacteria on its surface.</title>
        <authorList>
            <person name="Treitli S.C."/>
            <person name="Kolisko M."/>
            <person name="Husnik F."/>
            <person name="Keeling P."/>
            <person name="Hampl V."/>
        </authorList>
    </citation>
    <scope>NUCLEOTIDE SEQUENCE [LARGE SCALE GENOMIC DNA]</scope>
    <source>
        <strain evidence="2">ST1C</strain>
    </source>
</reference>
<dbReference type="AlphaFoldDB" id="A0A5J4VTA7"/>
<dbReference type="EMBL" id="SNRW01005085">
    <property type="protein sequence ID" value="KAA6385828.1"/>
    <property type="molecule type" value="Genomic_DNA"/>
</dbReference>
<organism evidence="2 3">
    <name type="scientific">Streblomastix strix</name>
    <dbReference type="NCBI Taxonomy" id="222440"/>
    <lineage>
        <taxon>Eukaryota</taxon>
        <taxon>Metamonada</taxon>
        <taxon>Preaxostyla</taxon>
        <taxon>Oxymonadida</taxon>
        <taxon>Streblomastigidae</taxon>
        <taxon>Streblomastix</taxon>
    </lineage>
</organism>
<feature type="region of interest" description="Disordered" evidence="1">
    <location>
        <begin position="1"/>
        <end position="31"/>
    </location>
</feature>
<accession>A0A5J4VTA7</accession>
<proteinExistence type="predicted"/>
<gene>
    <name evidence="2" type="ORF">EZS28_018643</name>
</gene>
<comment type="caution">
    <text evidence="2">The sequence shown here is derived from an EMBL/GenBank/DDBJ whole genome shotgun (WGS) entry which is preliminary data.</text>
</comment>